<proteinExistence type="predicted"/>
<evidence type="ECO:0000313" key="1">
    <source>
        <dbReference type="EMBL" id="KYQ54103.1"/>
    </source>
</evidence>
<gene>
    <name evidence="1" type="ORF">ALC60_06975</name>
</gene>
<sequence>VDMLYSYKAFVDQWIDNKFSVKDSNYLITLYYHADISLLSQLTLTSSHDAPESSVVLLNPQQLKLFLLFSVYSKTSAGNAELNQEQKE</sequence>
<name>A0A151X1F0_9HYME</name>
<reference evidence="1 2" key="1">
    <citation type="submission" date="2015-09" db="EMBL/GenBank/DDBJ databases">
        <title>Trachymyrmex zeteki WGS genome.</title>
        <authorList>
            <person name="Nygaard S."/>
            <person name="Hu H."/>
            <person name="Boomsma J."/>
            <person name="Zhang G."/>
        </authorList>
    </citation>
    <scope>NUCLEOTIDE SEQUENCE [LARGE SCALE GENOMIC DNA]</scope>
    <source>
        <strain evidence="1">Tzet28-1</strain>
        <tissue evidence="1">Whole body</tissue>
    </source>
</reference>
<feature type="non-terminal residue" evidence="1">
    <location>
        <position position="1"/>
    </location>
</feature>
<accession>A0A151X1F0</accession>
<dbReference type="AlphaFoldDB" id="A0A151X1F0"/>
<dbReference type="EMBL" id="KQ982588">
    <property type="protein sequence ID" value="KYQ54103.1"/>
    <property type="molecule type" value="Genomic_DNA"/>
</dbReference>
<keyword evidence="2" id="KW-1185">Reference proteome</keyword>
<dbReference type="Proteomes" id="UP000075809">
    <property type="component" value="Unassembled WGS sequence"/>
</dbReference>
<evidence type="ECO:0000313" key="2">
    <source>
        <dbReference type="Proteomes" id="UP000075809"/>
    </source>
</evidence>
<protein>
    <submittedName>
        <fullName evidence="1">Uncharacterized protein</fullName>
    </submittedName>
</protein>
<organism evidence="1 2">
    <name type="scientific">Mycetomoellerius zeteki</name>
    <dbReference type="NCBI Taxonomy" id="64791"/>
    <lineage>
        <taxon>Eukaryota</taxon>
        <taxon>Metazoa</taxon>
        <taxon>Ecdysozoa</taxon>
        <taxon>Arthropoda</taxon>
        <taxon>Hexapoda</taxon>
        <taxon>Insecta</taxon>
        <taxon>Pterygota</taxon>
        <taxon>Neoptera</taxon>
        <taxon>Endopterygota</taxon>
        <taxon>Hymenoptera</taxon>
        <taxon>Apocrita</taxon>
        <taxon>Aculeata</taxon>
        <taxon>Formicoidea</taxon>
        <taxon>Formicidae</taxon>
        <taxon>Myrmicinae</taxon>
        <taxon>Mycetomoellerius</taxon>
    </lineage>
</organism>